<protein>
    <recommendedName>
        <fullName evidence="4">Tc1-like transposase DDE domain-containing protein</fullName>
    </recommendedName>
</protein>
<name>A0A8H7RMM9_9FUNG</name>
<proteinExistence type="predicted"/>
<dbReference type="EMBL" id="JAEPRB010000651">
    <property type="protein sequence ID" value="KAG2213769.1"/>
    <property type="molecule type" value="Genomic_DNA"/>
</dbReference>
<feature type="compositionally biased region" description="Polar residues" evidence="1">
    <location>
        <begin position="11"/>
        <end position="24"/>
    </location>
</feature>
<sequence length="432" mass="49755">MNNINKRDRSMSPTNASINQSSAVQKRHRTVQEMAAGASLREMGERVLSTNVPGLECTLSNLSVEGEYSDTEDYVNEEDTIMVEARQRKKRGQYQETDLEKVRQAMKEVAYGKSKKRAASDNDIPYSTFISHEERYMETGSLELRRRRPQKKKVEMNLAMHSLLLNYVDSNSVATYDEIWAVFIKKFGDEHISKESLKKYVSKHFRITLRSFKMFPQNPEGDPILRDADECLHSLYDQGVDPYRCVFVCEAAYAINFNCTYVDNKQKDWRQVEAAAMGKQYNSKMKKIKPLVPSVVSLMAASRRKLLHHTIKLLKGPTTEANVKTFLQKLILSMDVNEYSGDKWSIIFDDAPQGTQQMITEILGEHNFKAFFLPPCRTTINPLDGLFNAIAEKCPRTKMDFTNHNDGFPHRLDRAIKSTTEEELEKFFFSLF</sequence>
<organism evidence="2 3">
    <name type="scientific">Circinella minor</name>
    <dbReference type="NCBI Taxonomy" id="1195481"/>
    <lineage>
        <taxon>Eukaryota</taxon>
        <taxon>Fungi</taxon>
        <taxon>Fungi incertae sedis</taxon>
        <taxon>Mucoromycota</taxon>
        <taxon>Mucoromycotina</taxon>
        <taxon>Mucoromycetes</taxon>
        <taxon>Mucorales</taxon>
        <taxon>Lichtheimiaceae</taxon>
        <taxon>Circinella</taxon>
    </lineage>
</organism>
<evidence type="ECO:0000256" key="1">
    <source>
        <dbReference type="SAM" id="MobiDB-lite"/>
    </source>
</evidence>
<comment type="caution">
    <text evidence="2">The sequence shown here is derived from an EMBL/GenBank/DDBJ whole genome shotgun (WGS) entry which is preliminary data.</text>
</comment>
<reference evidence="2 3" key="1">
    <citation type="submission" date="2020-12" db="EMBL/GenBank/DDBJ databases">
        <title>Metabolic potential, ecology and presence of endohyphal bacteria is reflected in genomic diversity of Mucoromycotina.</title>
        <authorList>
            <person name="Muszewska A."/>
            <person name="Okrasinska A."/>
            <person name="Steczkiewicz K."/>
            <person name="Drgas O."/>
            <person name="Orlowska M."/>
            <person name="Perlinska-Lenart U."/>
            <person name="Aleksandrzak-Piekarczyk T."/>
            <person name="Szatraj K."/>
            <person name="Zielenkiewicz U."/>
            <person name="Pilsyk S."/>
            <person name="Malc E."/>
            <person name="Mieczkowski P."/>
            <person name="Kruszewska J.S."/>
            <person name="Biernat P."/>
            <person name="Pawlowska J."/>
        </authorList>
    </citation>
    <scope>NUCLEOTIDE SEQUENCE [LARGE SCALE GENOMIC DNA]</scope>
    <source>
        <strain evidence="2 3">CBS 142.35</strain>
    </source>
</reference>
<dbReference type="InterPro" id="IPR036397">
    <property type="entry name" value="RNaseH_sf"/>
</dbReference>
<dbReference type="GO" id="GO:0003676">
    <property type="term" value="F:nucleic acid binding"/>
    <property type="evidence" value="ECO:0007669"/>
    <property type="project" value="InterPro"/>
</dbReference>
<accession>A0A8H7RMM9</accession>
<keyword evidence="3" id="KW-1185">Reference proteome</keyword>
<dbReference type="Proteomes" id="UP000646827">
    <property type="component" value="Unassembled WGS sequence"/>
</dbReference>
<dbReference type="AlphaFoldDB" id="A0A8H7RMM9"/>
<evidence type="ECO:0008006" key="4">
    <source>
        <dbReference type="Google" id="ProtNLM"/>
    </source>
</evidence>
<feature type="region of interest" description="Disordered" evidence="1">
    <location>
        <begin position="1"/>
        <end position="28"/>
    </location>
</feature>
<feature type="compositionally biased region" description="Basic and acidic residues" evidence="1">
    <location>
        <begin position="1"/>
        <end position="10"/>
    </location>
</feature>
<evidence type="ECO:0000313" key="3">
    <source>
        <dbReference type="Proteomes" id="UP000646827"/>
    </source>
</evidence>
<gene>
    <name evidence="2" type="ORF">INT45_005203</name>
</gene>
<evidence type="ECO:0000313" key="2">
    <source>
        <dbReference type="EMBL" id="KAG2213769.1"/>
    </source>
</evidence>
<dbReference type="Gene3D" id="3.30.420.10">
    <property type="entry name" value="Ribonuclease H-like superfamily/Ribonuclease H"/>
    <property type="match status" value="1"/>
</dbReference>